<evidence type="ECO:0000313" key="2">
    <source>
        <dbReference type="EMBL" id="CAA0405520.1"/>
    </source>
</evidence>
<dbReference type="OrthoDB" id="10274078at2759"/>
<dbReference type="Proteomes" id="UP000434276">
    <property type="component" value="Unassembled WGS sequence"/>
</dbReference>
<evidence type="ECO:0000313" key="3">
    <source>
        <dbReference type="Proteomes" id="UP000434276"/>
    </source>
</evidence>
<reference evidence="2 3" key="1">
    <citation type="submission" date="2019-12" db="EMBL/GenBank/DDBJ databases">
        <authorList>
            <person name="Jiao W.-B."/>
            <person name="Schneeberger K."/>
        </authorList>
    </citation>
    <scope>NUCLEOTIDE SEQUENCE [LARGE SCALE GENOMIC DNA]</scope>
    <source>
        <strain evidence="3">cv. C24</strain>
    </source>
</reference>
<feature type="region of interest" description="Disordered" evidence="1">
    <location>
        <begin position="98"/>
        <end position="117"/>
    </location>
</feature>
<organism evidence="2 3">
    <name type="scientific">Arabidopsis thaliana</name>
    <name type="common">Mouse-ear cress</name>
    <dbReference type="NCBI Taxonomy" id="3702"/>
    <lineage>
        <taxon>Eukaryota</taxon>
        <taxon>Viridiplantae</taxon>
        <taxon>Streptophyta</taxon>
        <taxon>Embryophyta</taxon>
        <taxon>Tracheophyta</taxon>
        <taxon>Spermatophyta</taxon>
        <taxon>Magnoliopsida</taxon>
        <taxon>eudicotyledons</taxon>
        <taxon>Gunneridae</taxon>
        <taxon>Pentapetalae</taxon>
        <taxon>rosids</taxon>
        <taxon>malvids</taxon>
        <taxon>Brassicales</taxon>
        <taxon>Brassicaceae</taxon>
        <taxon>Camelineae</taxon>
        <taxon>Arabidopsis</taxon>
    </lineage>
</organism>
<name>A0A5S9Y861_ARATH</name>
<evidence type="ECO:0000256" key="1">
    <source>
        <dbReference type="SAM" id="MobiDB-lite"/>
    </source>
</evidence>
<proteinExistence type="predicted"/>
<sequence length="117" mass="13487">MALQLWLLGYVSELKEAYARLDDKSDRFPVCARYLSTVQPSYEQIMGKEEDLEVISFLGDSNEEEDDDVLMHLLKSDYVFSELDWKRGYALVEHQEDEEVEIGDGSDVDANVEETPM</sequence>
<dbReference type="EMBL" id="CACSHJ010000096">
    <property type="protein sequence ID" value="CAA0405520.1"/>
    <property type="molecule type" value="Genomic_DNA"/>
</dbReference>
<dbReference type="AlphaFoldDB" id="A0A5S9Y861"/>
<protein>
    <submittedName>
        <fullName evidence="2">Uncharacterized protein</fullName>
    </submittedName>
</protein>
<gene>
    <name evidence="2" type="ORF">C24_LOCUS23544</name>
</gene>
<accession>A0A5S9Y861</accession>